<sequence length="333" mass="36410">MDAWVQRSRTSTPSTTLPFSDDTIFSDSLANTDSTPPSSPPPILPDLPTDQEPESGADKDSEKCRLEALRTVSGNSRRPFANTSKSPLEPPLVQMQISLGSNPQKTCKECGMTYVRSSTEDSALHDRYHSRNLDGVDLGKPFRKWADMHELCSAREGALIVVVDANCRAFERRKAREVLDVVQKDLGAVDIPDAKLWSKDRSATGEAVEGSHCRVYLYILGLKCVGLCLAEYIESASRTIESHGSEAGIGQGPSLSLSDDMEPAKVGISRIWTSKCHRKRGIAVALLDSVLRSFDVEGTLTKADIAFSQPTTSGIALARKWHGKNDGWLVYVD</sequence>
<dbReference type="Pfam" id="PF13880">
    <property type="entry name" value="Acetyltransf_13"/>
    <property type="match status" value="1"/>
</dbReference>
<keyword evidence="4" id="KW-0479">Metal-binding</keyword>
<name>A0A2K1R2A6_9PEZI</name>
<dbReference type="Proteomes" id="UP000243797">
    <property type="component" value="Unassembled WGS sequence"/>
</dbReference>
<comment type="caution">
    <text evidence="13">The sequence shown here is derived from an EMBL/GenBank/DDBJ whole genome shotgun (WGS) entry which is preliminary data.</text>
</comment>
<dbReference type="InterPro" id="IPR028005">
    <property type="entry name" value="AcTrfase_ESCO_Znf_dom"/>
</dbReference>
<dbReference type="Pfam" id="PF13878">
    <property type="entry name" value="zf-C2H2_3"/>
    <property type="match status" value="1"/>
</dbReference>
<evidence type="ECO:0000256" key="5">
    <source>
        <dbReference type="ARBA" id="ARBA00022771"/>
    </source>
</evidence>
<organism evidence="13 14">
    <name type="scientific">Sphaceloma murrayae</name>
    <dbReference type="NCBI Taxonomy" id="2082308"/>
    <lineage>
        <taxon>Eukaryota</taxon>
        <taxon>Fungi</taxon>
        <taxon>Dikarya</taxon>
        <taxon>Ascomycota</taxon>
        <taxon>Pezizomycotina</taxon>
        <taxon>Dothideomycetes</taxon>
        <taxon>Dothideomycetidae</taxon>
        <taxon>Myriangiales</taxon>
        <taxon>Elsinoaceae</taxon>
        <taxon>Sphaceloma</taxon>
    </lineage>
</organism>
<proteinExistence type="inferred from homology"/>
<feature type="region of interest" description="Disordered" evidence="10">
    <location>
        <begin position="1"/>
        <end position="62"/>
    </location>
</feature>
<evidence type="ECO:0000256" key="9">
    <source>
        <dbReference type="ARBA" id="ARBA00023315"/>
    </source>
</evidence>
<evidence type="ECO:0000259" key="12">
    <source>
        <dbReference type="Pfam" id="PF13880"/>
    </source>
</evidence>
<dbReference type="GO" id="GO:0008270">
    <property type="term" value="F:zinc ion binding"/>
    <property type="evidence" value="ECO:0007669"/>
    <property type="project" value="UniProtKB-KW"/>
</dbReference>
<feature type="compositionally biased region" description="Polar residues" evidence="10">
    <location>
        <begin position="72"/>
        <end position="86"/>
    </location>
</feature>
<dbReference type="FunCoup" id="A0A2K1R2A6">
    <property type="interactions" value="28"/>
</dbReference>
<dbReference type="InterPro" id="IPR028009">
    <property type="entry name" value="ESCO_Acetyltransf_dom"/>
</dbReference>
<evidence type="ECO:0000313" key="13">
    <source>
        <dbReference type="EMBL" id="PNS21428.1"/>
    </source>
</evidence>
<accession>A0A2K1R2A6</accession>
<evidence type="ECO:0008006" key="15">
    <source>
        <dbReference type="Google" id="ProtNLM"/>
    </source>
</evidence>
<evidence type="ECO:0000259" key="11">
    <source>
        <dbReference type="Pfam" id="PF13878"/>
    </source>
</evidence>
<dbReference type="GO" id="GO:0007064">
    <property type="term" value="P:mitotic sister chromatid cohesion"/>
    <property type="evidence" value="ECO:0007669"/>
    <property type="project" value="TreeGrafter"/>
</dbReference>
<dbReference type="OrthoDB" id="428854at2759"/>
<evidence type="ECO:0000256" key="3">
    <source>
        <dbReference type="ARBA" id="ARBA00022679"/>
    </source>
</evidence>
<keyword evidence="14" id="KW-1185">Reference proteome</keyword>
<keyword evidence="3" id="KW-0808">Transferase</keyword>
<feature type="region of interest" description="Disordered" evidence="10">
    <location>
        <begin position="70"/>
        <end position="89"/>
    </location>
</feature>
<evidence type="ECO:0000313" key="14">
    <source>
        <dbReference type="Proteomes" id="UP000243797"/>
    </source>
</evidence>
<evidence type="ECO:0000256" key="10">
    <source>
        <dbReference type="SAM" id="MobiDB-lite"/>
    </source>
</evidence>
<protein>
    <recommendedName>
        <fullName evidence="15">N-acetyltransferase ECO1</fullName>
    </recommendedName>
</protein>
<dbReference type="STRING" id="2082308.A0A2K1R2A6"/>
<dbReference type="GO" id="GO:0061733">
    <property type="term" value="F:protein-lysine-acetyltransferase activity"/>
    <property type="evidence" value="ECO:0007669"/>
    <property type="project" value="TreeGrafter"/>
</dbReference>
<reference evidence="13 14" key="1">
    <citation type="submission" date="2017-06" db="EMBL/GenBank/DDBJ databases">
        <title>Draft genome sequence of a variant of Elsinoe murrayae.</title>
        <authorList>
            <person name="Cheng Q."/>
        </authorList>
    </citation>
    <scope>NUCLEOTIDE SEQUENCE [LARGE SCALE GENOMIC DNA]</scope>
    <source>
        <strain evidence="13 14">CQ-2017a</strain>
    </source>
</reference>
<evidence type="ECO:0000256" key="4">
    <source>
        <dbReference type="ARBA" id="ARBA00022723"/>
    </source>
</evidence>
<gene>
    <name evidence="13" type="ORF">CAC42_1207</name>
</gene>
<keyword evidence="9" id="KW-0012">Acyltransferase</keyword>
<evidence type="ECO:0000256" key="1">
    <source>
        <dbReference type="ARBA" id="ARBA00004123"/>
    </source>
</evidence>
<dbReference type="InParanoid" id="A0A2K1R2A6"/>
<evidence type="ECO:0000256" key="2">
    <source>
        <dbReference type="ARBA" id="ARBA00005816"/>
    </source>
</evidence>
<dbReference type="GO" id="GO:0000785">
    <property type="term" value="C:chromatin"/>
    <property type="evidence" value="ECO:0007669"/>
    <property type="project" value="TreeGrafter"/>
</dbReference>
<feature type="compositionally biased region" description="Low complexity" evidence="10">
    <location>
        <begin position="7"/>
        <end position="23"/>
    </location>
</feature>
<dbReference type="AlphaFoldDB" id="A0A2K1R2A6"/>
<feature type="domain" description="N-acetyltransferase ESCO acetyl-transferase" evidence="12">
    <location>
        <begin position="262"/>
        <end position="331"/>
    </location>
</feature>
<comment type="similarity">
    <text evidence="2">Belongs to the acetyltransferase family. ECO subfamily.</text>
</comment>
<evidence type="ECO:0000256" key="6">
    <source>
        <dbReference type="ARBA" id="ARBA00022833"/>
    </source>
</evidence>
<dbReference type="EMBL" id="NKHZ01000011">
    <property type="protein sequence ID" value="PNS21428.1"/>
    <property type="molecule type" value="Genomic_DNA"/>
</dbReference>
<dbReference type="PANTHER" id="PTHR45884">
    <property type="entry name" value="N-ACETYLTRANSFERASE ECO"/>
    <property type="match status" value="1"/>
</dbReference>
<keyword evidence="6" id="KW-0862">Zinc</keyword>
<dbReference type="PANTHER" id="PTHR45884:SF2">
    <property type="entry name" value="N-ACETYLTRANSFERASE ECO"/>
    <property type="match status" value="1"/>
</dbReference>
<dbReference type="GO" id="GO:0005634">
    <property type="term" value="C:nucleus"/>
    <property type="evidence" value="ECO:0007669"/>
    <property type="project" value="UniProtKB-SubCell"/>
</dbReference>
<keyword evidence="5" id="KW-0863">Zinc-finger</keyword>
<keyword evidence="7" id="KW-0539">Nucleus</keyword>
<keyword evidence="8" id="KW-0131">Cell cycle</keyword>
<evidence type="ECO:0000256" key="7">
    <source>
        <dbReference type="ARBA" id="ARBA00023242"/>
    </source>
</evidence>
<evidence type="ECO:0000256" key="8">
    <source>
        <dbReference type="ARBA" id="ARBA00023306"/>
    </source>
</evidence>
<feature type="domain" description="N-acetyltransferase ESCO zinc-finger" evidence="11">
    <location>
        <begin position="94"/>
        <end position="131"/>
    </location>
</feature>
<comment type="subcellular location">
    <subcellularLocation>
        <location evidence="1">Nucleus</location>
    </subcellularLocation>
</comment>